<keyword evidence="1" id="KW-0732">Signal</keyword>
<dbReference type="Proteomes" id="UP000017836">
    <property type="component" value="Unassembled WGS sequence"/>
</dbReference>
<accession>W1PVD1</accession>
<reference evidence="3" key="1">
    <citation type="journal article" date="2013" name="Science">
        <title>The Amborella genome and the evolution of flowering plants.</title>
        <authorList>
            <consortium name="Amborella Genome Project"/>
        </authorList>
    </citation>
    <scope>NUCLEOTIDE SEQUENCE [LARGE SCALE GENOMIC DNA]</scope>
</reference>
<dbReference type="AlphaFoldDB" id="W1PVD1"/>
<sequence length="97" mass="10836">MVDPNFLLPILALCLTMLQGTISADPLSHICSPSSTNYTTHPPTDHSLSPLLRTHQPKLPSLASPLRLPLTAIPQPRSLPWRRKMLRLQSVHGRWNS</sequence>
<dbReference type="Gramene" id="ERN12048">
    <property type="protein sequence ID" value="ERN12048"/>
    <property type="gene ID" value="AMTR_s00035p00102380"/>
</dbReference>
<gene>
    <name evidence="2" type="ORF">AMTR_s00035p00102380</name>
</gene>
<name>W1PVD1_AMBTC</name>
<proteinExistence type="predicted"/>
<evidence type="ECO:0000313" key="3">
    <source>
        <dbReference type="Proteomes" id="UP000017836"/>
    </source>
</evidence>
<organism evidence="2 3">
    <name type="scientific">Amborella trichopoda</name>
    <dbReference type="NCBI Taxonomy" id="13333"/>
    <lineage>
        <taxon>Eukaryota</taxon>
        <taxon>Viridiplantae</taxon>
        <taxon>Streptophyta</taxon>
        <taxon>Embryophyta</taxon>
        <taxon>Tracheophyta</taxon>
        <taxon>Spermatophyta</taxon>
        <taxon>Magnoliopsida</taxon>
        <taxon>Amborellales</taxon>
        <taxon>Amborellaceae</taxon>
        <taxon>Amborella</taxon>
    </lineage>
</organism>
<dbReference type="HOGENOM" id="CLU_2349536_0_0_1"/>
<dbReference type="EMBL" id="KI392639">
    <property type="protein sequence ID" value="ERN12048.1"/>
    <property type="molecule type" value="Genomic_DNA"/>
</dbReference>
<feature type="signal peptide" evidence="1">
    <location>
        <begin position="1"/>
        <end position="23"/>
    </location>
</feature>
<evidence type="ECO:0000313" key="2">
    <source>
        <dbReference type="EMBL" id="ERN12048.1"/>
    </source>
</evidence>
<evidence type="ECO:0000256" key="1">
    <source>
        <dbReference type="SAM" id="SignalP"/>
    </source>
</evidence>
<feature type="chain" id="PRO_5004808244" evidence="1">
    <location>
        <begin position="24"/>
        <end position="97"/>
    </location>
</feature>
<protein>
    <submittedName>
        <fullName evidence="2">Uncharacterized protein</fullName>
    </submittedName>
</protein>
<keyword evidence="3" id="KW-1185">Reference proteome</keyword>